<accession>A0A128A0P8</accession>
<dbReference type="KEGG" id="ndv:NDEV_0156"/>
<dbReference type="Proteomes" id="UP000196239">
    <property type="component" value="Chromosome 1"/>
</dbReference>
<reference evidence="2" key="1">
    <citation type="submission" date="2015-10" db="EMBL/GenBank/DDBJ databases">
        <authorList>
            <person name="Lehtovirta-Morley L.E."/>
            <person name="Vieille C."/>
        </authorList>
    </citation>
    <scope>NUCLEOTIDE SEQUENCE [LARGE SCALE GENOMIC DNA]</scope>
</reference>
<gene>
    <name evidence="1" type="ORF">NDEV_0156</name>
</gene>
<name>A0A128A0P8_9ARCH</name>
<proteinExistence type="predicted"/>
<evidence type="ECO:0000313" key="2">
    <source>
        <dbReference type="Proteomes" id="UP000196239"/>
    </source>
</evidence>
<dbReference type="EMBL" id="LN890280">
    <property type="protein sequence ID" value="CUR50921.1"/>
    <property type="molecule type" value="Genomic_DNA"/>
</dbReference>
<evidence type="ECO:0000313" key="1">
    <source>
        <dbReference type="EMBL" id="CUR50921.1"/>
    </source>
</evidence>
<organism evidence="1 2">
    <name type="scientific">Nitrosotalea devaniterrae</name>
    <dbReference type="NCBI Taxonomy" id="1078905"/>
    <lineage>
        <taxon>Archaea</taxon>
        <taxon>Nitrososphaerota</taxon>
        <taxon>Nitrososphaeria</taxon>
        <taxon>Nitrosotaleales</taxon>
        <taxon>Nitrosotaleaceae</taxon>
        <taxon>Nitrosotalea</taxon>
    </lineage>
</organism>
<keyword evidence="2" id="KW-1185">Reference proteome</keyword>
<sequence>MKNSIMGLTKELRMQPLAKVLALFLSRNNYIFSNHNAS</sequence>
<dbReference type="AlphaFoldDB" id="A0A128A0P8"/>
<protein>
    <submittedName>
        <fullName evidence="1">Uncharacterized protein</fullName>
    </submittedName>
</protein>